<dbReference type="PRINTS" id="PR01438">
    <property type="entry name" value="UNVRSLSTRESS"/>
</dbReference>
<feature type="domain" description="UspA" evidence="2">
    <location>
        <begin position="1"/>
        <end position="140"/>
    </location>
</feature>
<dbReference type="CDD" id="cd00293">
    <property type="entry name" value="USP-like"/>
    <property type="match status" value="1"/>
</dbReference>
<evidence type="ECO:0000256" key="1">
    <source>
        <dbReference type="ARBA" id="ARBA00008791"/>
    </source>
</evidence>
<dbReference type="EMBL" id="JWIR02000027">
    <property type="protein sequence ID" value="KKB40675.1"/>
    <property type="molecule type" value="Genomic_DNA"/>
</dbReference>
<dbReference type="SUPFAM" id="SSF52402">
    <property type="entry name" value="Adenine nucleotide alpha hydrolases-like"/>
    <property type="match status" value="1"/>
</dbReference>
<dbReference type="InterPro" id="IPR006015">
    <property type="entry name" value="Universal_stress_UspA"/>
</dbReference>
<evidence type="ECO:0000313" key="3">
    <source>
        <dbReference type="EMBL" id="KKB40675.1"/>
    </source>
</evidence>
<organism evidence="3 4">
    <name type="scientific">Bacillus thermotolerans</name>
    <name type="common">Quasibacillus thermotolerans</name>
    <dbReference type="NCBI Taxonomy" id="1221996"/>
    <lineage>
        <taxon>Bacteria</taxon>
        <taxon>Bacillati</taxon>
        <taxon>Bacillota</taxon>
        <taxon>Bacilli</taxon>
        <taxon>Bacillales</taxon>
        <taxon>Bacillaceae</taxon>
        <taxon>Bacillus</taxon>
    </lineage>
</organism>
<evidence type="ECO:0000313" key="4">
    <source>
        <dbReference type="Proteomes" id="UP000031563"/>
    </source>
</evidence>
<protein>
    <submittedName>
        <fullName evidence="3">Universal stress protein family</fullName>
    </submittedName>
</protein>
<evidence type="ECO:0000259" key="2">
    <source>
        <dbReference type="Pfam" id="PF00582"/>
    </source>
</evidence>
<dbReference type="PANTHER" id="PTHR46268:SF6">
    <property type="entry name" value="UNIVERSAL STRESS PROTEIN UP12"/>
    <property type="match status" value="1"/>
</dbReference>
<dbReference type="RefSeq" id="WP_039233198.1">
    <property type="nucleotide sequence ID" value="NZ_JWIQ02000013.1"/>
</dbReference>
<accession>A0A0F5I5X9</accession>
<comment type="caution">
    <text evidence="3">The sequence shown here is derived from an EMBL/GenBank/DDBJ whole genome shotgun (WGS) entry which is preliminary data.</text>
</comment>
<dbReference type="InterPro" id="IPR006016">
    <property type="entry name" value="UspA"/>
</dbReference>
<comment type="similarity">
    <text evidence="1">Belongs to the universal stress protein A family.</text>
</comment>
<dbReference type="OrthoDB" id="9777884at2"/>
<proteinExistence type="inferred from homology"/>
<dbReference type="AlphaFoldDB" id="A0A0F5HXC2"/>
<accession>A0A0F5HXC2</accession>
<reference evidence="3" key="1">
    <citation type="submission" date="2015-02" db="EMBL/GenBank/DDBJ databases">
        <title>Genome Assembly of Bacillaceae bacterium MTCC 8252.</title>
        <authorList>
            <person name="Verma A."/>
            <person name="Khatri I."/>
            <person name="Mual P."/>
            <person name="Subramanian S."/>
            <person name="Krishnamurthi S."/>
        </authorList>
    </citation>
    <scope>NUCLEOTIDE SEQUENCE [LARGE SCALE GENOMIC DNA]</scope>
    <source>
        <strain evidence="3">MTCC 8252</strain>
    </source>
</reference>
<sequence length="140" mass="15409">MYEKILLAADGSDNSVRAAKEAAKIAELIPSPYTLEVVYVADFSKAKNDVLHSQGKEELELSRRQKILPIEEALKAKNISYEVTILHGEPGPTIVEHANSEQFDLVVIGSRGLNVFQEMVLGSVSHKVVKRANCPVLIIK</sequence>
<keyword evidence="4" id="KW-1185">Reference proteome</keyword>
<dbReference type="PANTHER" id="PTHR46268">
    <property type="entry name" value="STRESS RESPONSE PROTEIN NHAX"/>
    <property type="match status" value="1"/>
</dbReference>
<gene>
    <name evidence="3" type="ORF">QY95_01249</name>
</gene>
<dbReference type="InterPro" id="IPR014729">
    <property type="entry name" value="Rossmann-like_a/b/a_fold"/>
</dbReference>
<dbReference type="Gene3D" id="3.40.50.620">
    <property type="entry name" value="HUPs"/>
    <property type="match status" value="1"/>
</dbReference>
<dbReference type="Proteomes" id="UP000031563">
    <property type="component" value="Unassembled WGS sequence"/>
</dbReference>
<name>A0A0F5HXC2_BACTR</name>
<dbReference type="STRING" id="1221996.QY95_01249"/>
<dbReference type="Pfam" id="PF00582">
    <property type="entry name" value="Usp"/>
    <property type="match status" value="1"/>
</dbReference>